<dbReference type="AlphaFoldDB" id="A0A0M0KHF7"/>
<dbReference type="CDD" id="cd12797">
    <property type="entry name" value="M23_peptidase"/>
    <property type="match status" value="1"/>
</dbReference>
<keyword evidence="1" id="KW-1133">Transmembrane helix</keyword>
<dbReference type="InterPro" id="IPR016047">
    <property type="entry name" value="M23ase_b-sheet_dom"/>
</dbReference>
<feature type="domain" description="M23ase beta-sheet core" evidence="2">
    <location>
        <begin position="162"/>
        <end position="253"/>
    </location>
</feature>
<dbReference type="GeneID" id="87598537"/>
<dbReference type="PANTHER" id="PTHR21666">
    <property type="entry name" value="PEPTIDASE-RELATED"/>
    <property type="match status" value="1"/>
</dbReference>
<keyword evidence="1" id="KW-0472">Membrane</keyword>
<dbReference type="SUPFAM" id="SSF51261">
    <property type="entry name" value="Duplicated hybrid motif"/>
    <property type="match status" value="1"/>
</dbReference>
<dbReference type="GO" id="GO:0004222">
    <property type="term" value="F:metalloendopeptidase activity"/>
    <property type="evidence" value="ECO:0007669"/>
    <property type="project" value="TreeGrafter"/>
</dbReference>
<keyword evidence="1" id="KW-0812">Transmembrane</keyword>
<organism evidence="3">
    <name type="scientific">Halalkalibacterium halodurans</name>
    <name type="common">Bacillus halodurans</name>
    <dbReference type="NCBI Taxonomy" id="86665"/>
    <lineage>
        <taxon>Bacteria</taxon>
        <taxon>Bacillati</taxon>
        <taxon>Bacillota</taxon>
        <taxon>Bacilli</taxon>
        <taxon>Bacillales</taxon>
        <taxon>Bacillaceae</taxon>
        <taxon>Halalkalibacterium (ex Joshi et al. 2022)</taxon>
    </lineage>
</organism>
<dbReference type="Gene3D" id="2.70.70.10">
    <property type="entry name" value="Glucose Permease (Domain IIA)"/>
    <property type="match status" value="1"/>
</dbReference>
<dbReference type="InterPro" id="IPR011055">
    <property type="entry name" value="Dup_hybrid_motif"/>
</dbReference>
<evidence type="ECO:0000256" key="1">
    <source>
        <dbReference type="SAM" id="Phobius"/>
    </source>
</evidence>
<dbReference type="EMBL" id="LILD01000001">
    <property type="protein sequence ID" value="KOO38234.1"/>
    <property type="molecule type" value="Genomic_DNA"/>
</dbReference>
<evidence type="ECO:0000313" key="3">
    <source>
        <dbReference type="EMBL" id="KOO38234.1"/>
    </source>
</evidence>
<dbReference type="PATRIC" id="fig|136160.3.peg.1208"/>
<reference evidence="3" key="1">
    <citation type="submission" date="2015-08" db="EMBL/GenBank/DDBJ databases">
        <title>Complete DNA Sequence of Pseudomonas syringae pv. actinidiae, the Causal Agent of Kiwifruit Canker Disease.</title>
        <authorList>
            <person name="Rikkerink E.H.A."/>
            <person name="Fineran P.C."/>
        </authorList>
    </citation>
    <scope>NUCLEOTIDE SEQUENCE</scope>
    <source>
        <strain evidence="3">DSM 13666</strain>
    </source>
</reference>
<dbReference type="InterPro" id="IPR050570">
    <property type="entry name" value="Cell_wall_metabolism_enzyme"/>
</dbReference>
<gene>
    <name evidence="3" type="ORF">AMD02_04675</name>
</gene>
<dbReference type="OMA" id="MSHRADE"/>
<proteinExistence type="predicted"/>
<accession>A0A4Y7WSH9</accession>
<comment type="caution">
    <text evidence="3">The sequence shown here is derived from an EMBL/GenBank/DDBJ whole genome shotgun (WGS) entry which is preliminary data.</text>
</comment>
<sequence length="260" mass="29413">MARELDKLRKRLALRRREINERTQKSERMVPLMFQRHEEAREEPEVYVYPERNEPRASTDRQGLLLFRTLISICLFLVIAIVFQSNAAPLQPLRAGVEQAFEQEFQFAAIAHWYEQQFGQPLALIPSNDQFALGDPDQDEERMVFAVPASGVITESFEQNGRGVLVETGVGAEVEAAKSGYVIEINNSEEGKMVTLQHYDGSESIYGMIDNVAVNVYDHIEAGTKIGTASRAEDGEKGVYYFALKQGENYVDPSDVIRFD</sequence>
<feature type="transmembrane region" description="Helical" evidence="1">
    <location>
        <begin position="65"/>
        <end position="83"/>
    </location>
</feature>
<name>A0A0M0KHF7_ALKHA</name>
<accession>A0A0M0KHF7</accession>
<dbReference type="RefSeq" id="WP_010899160.1">
    <property type="nucleotide sequence ID" value="NZ_CP040441.1"/>
</dbReference>
<evidence type="ECO:0000259" key="2">
    <source>
        <dbReference type="Pfam" id="PF01551"/>
    </source>
</evidence>
<dbReference type="Pfam" id="PF01551">
    <property type="entry name" value="Peptidase_M23"/>
    <property type="match status" value="1"/>
</dbReference>
<dbReference type="PANTHER" id="PTHR21666:SF274">
    <property type="entry name" value="STAGE IV SPORULATION PROTEIN FA"/>
    <property type="match status" value="1"/>
</dbReference>
<protein>
    <submittedName>
        <fullName evidence="3">Peptidase M23</fullName>
    </submittedName>
</protein>